<evidence type="ECO:0000256" key="8">
    <source>
        <dbReference type="ARBA" id="ARBA00047899"/>
    </source>
</evidence>
<feature type="region of interest" description="Disordered" evidence="10">
    <location>
        <begin position="197"/>
        <end position="221"/>
    </location>
</feature>
<evidence type="ECO:0000256" key="5">
    <source>
        <dbReference type="ARBA" id="ARBA00022741"/>
    </source>
</evidence>
<feature type="compositionally biased region" description="Basic residues" evidence="10">
    <location>
        <begin position="573"/>
        <end position="582"/>
    </location>
</feature>
<dbReference type="AlphaFoldDB" id="A0AAN6VKN0"/>
<sequence length="582" mass="65528">MAAPQSDDTDLIARIYPADGDGGRALDAIRDSLNRSRFRDSDSAGEPPCLELRFSHGPRSSMGFTFGTATDSDVYLPPFNGISSRHCLMRFEKNESEDDHYIPVLRDVSTYGTTILYDDLTDRAINARWCLAEDPLAVESRNIFIEPVPRIRFRIVVSRHDFTSPIIIAKVERFRQGTTSAEDSLVGLRLRPTPVTQQPGGLPRIPVLASESKSESQPKPKPKLTIYRLCGELAEGSSGFVRRLENVHTGEYYAAKEIILDQETLKAERRKFKGEMEAAVQLQHERIVHFAAWREPKPGMIICAMELFEHQSLHNVAEKYVTEERQFTLREVGQVLKQVSEALVFLHGREAAHGNLKATNILIRALNPLSVAISDMINGKDKRRVQTLHYIAPEIADRVVATSETDKKPADIWALGAIAAQLLLQSNMPEMDESDPSTYPLRLKDVVQEMFDNSHEDREDKLRIICAMLALDPRDRPDAKECLENAEELLATVTAEDDGSQGPSAPSTTSSATPGGQQQDCQGSRKRRREEEEESEDELTKAAKALLREGDARFFALLEREQRRENEVEAARERKRARRNNK</sequence>
<dbReference type="GO" id="GO:0005634">
    <property type="term" value="C:nucleus"/>
    <property type="evidence" value="ECO:0007669"/>
    <property type="project" value="TreeGrafter"/>
</dbReference>
<comment type="catalytic activity">
    <reaction evidence="9">
        <text>L-seryl-[protein] + ATP = O-phospho-L-seryl-[protein] + ADP + H(+)</text>
        <dbReference type="Rhea" id="RHEA:17989"/>
        <dbReference type="Rhea" id="RHEA-COMP:9863"/>
        <dbReference type="Rhea" id="RHEA-COMP:11604"/>
        <dbReference type="ChEBI" id="CHEBI:15378"/>
        <dbReference type="ChEBI" id="CHEBI:29999"/>
        <dbReference type="ChEBI" id="CHEBI:30616"/>
        <dbReference type="ChEBI" id="CHEBI:83421"/>
        <dbReference type="ChEBI" id="CHEBI:456216"/>
        <dbReference type="EC" id="2.7.11.1"/>
    </reaction>
</comment>
<dbReference type="Proteomes" id="UP001302745">
    <property type="component" value="Unassembled WGS sequence"/>
</dbReference>
<keyword evidence="14" id="KW-1185">Reference proteome</keyword>
<dbReference type="SUPFAM" id="SSF49879">
    <property type="entry name" value="SMAD/FHA domain"/>
    <property type="match status" value="1"/>
</dbReference>
<evidence type="ECO:0000256" key="10">
    <source>
        <dbReference type="SAM" id="MobiDB-lite"/>
    </source>
</evidence>
<organism evidence="13 14">
    <name type="scientific">Chaetomidium leptoderma</name>
    <dbReference type="NCBI Taxonomy" id="669021"/>
    <lineage>
        <taxon>Eukaryota</taxon>
        <taxon>Fungi</taxon>
        <taxon>Dikarya</taxon>
        <taxon>Ascomycota</taxon>
        <taxon>Pezizomycotina</taxon>
        <taxon>Sordariomycetes</taxon>
        <taxon>Sordariomycetidae</taxon>
        <taxon>Sordariales</taxon>
        <taxon>Chaetomiaceae</taxon>
        <taxon>Chaetomidium</taxon>
    </lineage>
</organism>
<keyword evidence="5" id="KW-0547">Nucleotide-binding</keyword>
<feature type="compositionally biased region" description="Basic and acidic residues" evidence="10">
    <location>
        <begin position="560"/>
        <end position="572"/>
    </location>
</feature>
<dbReference type="CDD" id="cd00180">
    <property type="entry name" value="PKc"/>
    <property type="match status" value="1"/>
</dbReference>
<gene>
    <name evidence="13" type="ORF">C8A00DRAFT_34254</name>
</gene>
<accession>A0AAN6VKN0</accession>
<dbReference type="PROSITE" id="PS50011">
    <property type="entry name" value="PROTEIN_KINASE_DOM"/>
    <property type="match status" value="1"/>
</dbReference>
<dbReference type="GO" id="GO:0005524">
    <property type="term" value="F:ATP binding"/>
    <property type="evidence" value="ECO:0007669"/>
    <property type="project" value="UniProtKB-KW"/>
</dbReference>
<dbReference type="SUPFAM" id="SSF56112">
    <property type="entry name" value="Protein kinase-like (PK-like)"/>
    <property type="match status" value="1"/>
</dbReference>
<keyword evidence="4" id="KW-0808">Transferase</keyword>
<keyword evidence="7" id="KW-0067">ATP-binding</keyword>
<name>A0AAN6VKN0_9PEZI</name>
<proteinExistence type="inferred from homology"/>
<feature type="region of interest" description="Disordered" evidence="10">
    <location>
        <begin position="494"/>
        <end position="540"/>
    </location>
</feature>
<dbReference type="PANTHER" id="PTHR43671:SF98">
    <property type="entry name" value="SERINE_THREONINE-PROTEIN KINASE NEK11"/>
    <property type="match status" value="1"/>
</dbReference>
<comment type="similarity">
    <text evidence="1">Belongs to the protein kinase superfamily. CAMK Ser/Thr protein kinase family. CHEK2 subfamily.</text>
</comment>
<dbReference type="Pfam" id="PF00069">
    <property type="entry name" value="Pkinase"/>
    <property type="match status" value="1"/>
</dbReference>
<dbReference type="PANTHER" id="PTHR43671">
    <property type="entry name" value="SERINE/THREONINE-PROTEIN KINASE NEK"/>
    <property type="match status" value="1"/>
</dbReference>
<protein>
    <recommendedName>
        <fullName evidence="2">non-specific serine/threonine protein kinase</fullName>
        <ecNumber evidence="2">2.7.11.1</ecNumber>
    </recommendedName>
</protein>
<evidence type="ECO:0000313" key="14">
    <source>
        <dbReference type="Proteomes" id="UP001302745"/>
    </source>
</evidence>
<feature type="region of interest" description="Disordered" evidence="10">
    <location>
        <begin position="560"/>
        <end position="582"/>
    </location>
</feature>
<evidence type="ECO:0000256" key="6">
    <source>
        <dbReference type="ARBA" id="ARBA00022777"/>
    </source>
</evidence>
<comment type="catalytic activity">
    <reaction evidence="8">
        <text>L-threonyl-[protein] + ATP = O-phospho-L-threonyl-[protein] + ADP + H(+)</text>
        <dbReference type="Rhea" id="RHEA:46608"/>
        <dbReference type="Rhea" id="RHEA-COMP:11060"/>
        <dbReference type="Rhea" id="RHEA-COMP:11605"/>
        <dbReference type="ChEBI" id="CHEBI:15378"/>
        <dbReference type="ChEBI" id="CHEBI:30013"/>
        <dbReference type="ChEBI" id="CHEBI:30616"/>
        <dbReference type="ChEBI" id="CHEBI:61977"/>
        <dbReference type="ChEBI" id="CHEBI:456216"/>
        <dbReference type="EC" id="2.7.11.1"/>
    </reaction>
</comment>
<dbReference type="InterPro" id="IPR050660">
    <property type="entry name" value="NEK_Ser/Thr_kinase"/>
</dbReference>
<evidence type="ECO:0000259" key="11">
    <source>
        <dbReference type="PROSITE" id="PS50006"/>
    </source>
</evidence>
<dbReference type="EMBL" id="MU856954">
    <property type="protein sequence ID" value="KAK4152997.1"/>
    <property type="molecule type" value="Genomic_DNA"/>
</dbReference>
<feature type="domain" description="Protein kinase" evidence="12">
    <location>
        <begin position="227"/>
        <end position="490"/>
    </location>
</feature>
<dbReference type="InterPro" id="IPR000719">
    <property type="entry name" value="Prot_kinase_dom"/>
</dbReference>
<comment type="caution">
    <text evidence="13">The sequence shown here is derived from an EMBL/GenBank/DDBJ whole genome shotgun (WGS) entry which is preliminary data.</text>
</comment>
<evidence type="ECO:0000256" key="3">
    <source>
        <dbReference type="ARBA" id="ARBA00022527"/>
    </source>
</evidence>
<reference evidence="13" key="1">
    <citation type="journal article" date="2023" name="Mol. Phylogenet. Evol.">
        <title>Genome-scale phylogeny and comparative genomics of the fungal order Sordariales.</title>
        <authorList>
            <person name="Hensen N."/>
            <person name="Bonometti L."/>
            <person name="Westerberg I."/>
            <person name="Brannstrom I.O."/>
            <person name="Guillou S."/>
            <person name="Cros-Aarteil S."/>
            <person name="Calhoun S."/>
            <person name="Haridas S."/>
            <person name="Kuo A."/>
            <person name="Mondo S."/>
            <person name="Pangilinan J."/>
            <person name="Riley R."/>
            <person name="LaButti K."/>
            <person name="Andreopoulos B."/>
            <person name="Lipzen A."/>
            <person name="Chen C."/>
            <person name="Yan M."/>
            <person name="Daum C."/>
            <person name="Ng V."/>
            <person name="Clum A."/>
            <person name="Steindorff A."/>
            <person name="Ohm R.A."/>
            <person name="Martin F."/>
            <person name="Silar P."/>
            <person name="Natvig D.O."/>
            <person name="Lalanne C."/>
            <person name="Gautier V."/>
            <person name="Ament-Velasquez S.L."/>
            <person name="Kruys A."/>
            <person name="Hutchinson M.I."/>
            <person name="Powell A.J."/>
            <person name="Barry K."/>
            <person name="Miller A.N."/>
            <person name="Grigoriev I.V."/>
            <person name="Debuchy R."/>
            <person name="Gladieux P."/>
            <person name="Hiltunen Thoren M."/>
            <person name="Johannesson H."/>
        </authorList>
    </citation>
    <scope>NUCLEOTIDE SEQUENCE</scope>
    <source>
        <strain evidence="13">CBS 538.74</strain>
    </source>
</reference>
<evidence type="ECO:0000256" key="7">
    <source>
        <dbReference type="ARBA" id="ARBA00022840"/>
    </source>
</evidence>
<dbReference type="Gene3D" id="3.30.200.20">
    <property type="entry name" value="Phosphorylase Kinase, domain 1"/>
    <property type="match status" value="1"/>
</dbReference>
<dbReference type="GO" id="GO:0004674">
    <property type="term" value="F:protein serine/threonine kinase activity"/>
    <property type="evidence" value="ECO:0007669"/>
    <property type="project" value="UniProtKB-KW"/>
</dbReference>
<keyword evidence="6 13" id="KW-0418">Kinase</keyword>
<reference evidence="13" key="2">
    <citation type="submission" date="2023-05" db="EMBL/GenBank/DDBJ databases">
        <authorList>
            <consortium name="Lawrence Berkeley National Laboratory"/>
            <person name="Steindorff A."/>
            <person name="Hensen N."/>
            <person name="Bonometti L."/>
            <person name="Westerberg I."/>
            <person name="Brannstrom I.O."/>
            <person name="Guillou S."/>
            <person name="Cros-Aarteil S."/>
            <person name="Calhoun S."/>
            <person name="Haridas S."/>
            <person name="Kuo A."/>
            <person name="Mondo S."/>
            <person name="Pangilinan J."/>
            <person name="Riley R."/>
            <person name="Labutti K."/>
            <person name="Andreopoulos B."/>
            <person name="Lipzen A."/>
            <person name="Chen C."/>
            <person name="Yanf M."/>
            <person name="Daum C."/>
            <person name="Ng V."/>
            <person name="Clum A."/>
            <person name="Ohm R."/>
            <person name="Martin F."/>
            <person name="Silar P."/>
            <person name="Natvig D."/>
            <person name="Lalanne C."/>
            <person name="Gautier V."/>
            <person name="Ament-Velasquez S.L."/>
            <person name="Kruys A."/>
            <person name="Hutchinson M.I."/>
            <person name="Powell A.J."/>
            <person name="Barry K."/>
            <person name="Miller A.N."/>
            <person name="Grigoriev I.V."/>
            <person name="Debuchy R."/>
            <person name="Gladieux P."/>
            <person name="Thoren M.H."/>
            <person name="Johannesson H."/>
        </authorList>
    </citation>
    <scope>NUCLEOTIDE SEQUENCE</scope>
    <source>
        <strain evidence="13">CBS 538.74</strain>
    </source>
</reference>
<evidence type="ECO:0000256" key="4">
    <source>
        <dbReference type="ARBA" id="ARBA00022679"/>
    </source>
</evidence>
<dbReference type="PROSITE" id="PS50006">
    <property type="entry name" value="FHA_DOMAIN"/>
    <property type="match status" value="1"/>
</dbReference>
<dbReference type="Gene3D" id="1.10.510.10">
    <property type="entry name" value="Transferase(Phosphotransferase) domain 1"/>
    <property type="match status" value="1"/>
</dbReference>
<evidence type="ECO:0000259" key="12">
    <source>
        <dbReference type="PROSITE" id="PS50011"/>
    </source>
</evidence>
<keyword evidence="3" id="KW-0723">Serine/threonine-protein kinase</keyword>
<dbReference type="InterPro" id="IPR011009">
    <property type="entry name" value="Kinase-like_dom_sf"/>
</dbReference>
<evidence type="ECO:0000256" key="9">
    <source>
        <dbReference type="ARBA" id="ARBA00048679"/>
    </source>
</evidence>
<dbReference type="InterPro" id="IPR000253">
    <property type="entry name" value="FHA_dom"/>
</dbReference>
<dbReference type="InterPro" id="IPR008984">
    <property type="entry name" value="SMAD_FHA_dom_sf"/>
</dbReference>
<evidence type="ECO:0000256" key="2">
    <source>
        <dbReference type="ARBA" id="ARBA00012513"/>
    </source>
</evidence>
<feature type="compositionally biased region" description="Low complexity" evidence="10">
    <location>
        <begin position="500"/>
        <end position="519"/>
    </location>
</feature>
<feature type="domain" description="FHA" evidence="11">
    <location>
        <begin position="64"/>
        <end position="120"/>
    </location>
</feature>
<evidence type="ECO:0000313" key="13">
    <source>
        <dbReference type="EMBL" id="KAK4152997.1"/>
    </source>
</evidence>
<dbReference type="EC" id="2.7.11.1" evidence="2"/>
<evidence type="ECO:0000256" key="1">
    <source>
        <dbReference type="ARBA" id="ARBA00005575"/>
    </source>
</evidence>